<dbReference type="InterPro" id="IPR013319">
    <property type="entry name" value="GH11/12"/>
</dbReference>
<name>A0A1Q5U4R1_9EURO</name>
<sequence length="237" mass="25452">MKSFITFAAIVSVANAQITTLCAQYGSYTSGAYSVNNNLWGESAGSGSQCTKVNSISGSGVSWSTTWTWSGGSSSVKSYANSGVSFTKKLVSQVNSIPTSVQWSYDNTNINADVAYDLFTAANINHVTYSGDYELMIWLGRYGNIQPIGSQIATATIDGTSWALWYGSNGSQKTYSFVASSPIKSFSTDIKHFFNYLTQNQGFPASSQYLIDLQFGTEPFTGGPATLSVSNWSANVQ</sequence>
<dbReference type="EMBL" id="MNBE01000582">
    <property type="protein sequence ID" value="OKP07434.1"/>
    <property type="molecule type" value="Genomic_DNA"/>
</dbReference>
<dbReference type="AlphaFoldDB" id="A0A1Q5U4R1"/>
<evidence type="ECO:0000256" key="1">
    <source>
        <dbReference type="ARBA" id="ARBA00005519"/>
    </source>
</evidence>
<evidence type="ECO:0000256" key="4">
    <source>
        <dbReference type="SAM" id="SignalP"/>
    </source>
</evidence>
<gene>
    <name evidence="5" type="ORF">PENSUB_6023</name>
</gene>
<keyword evidence="3" id="KW-0378">Hydrolase</keyword>
<dbReference type="Pfam" id="PF01670">
    <property type="entry name" value="Glyco_hydro_12"/>
    <property type="match status" value="1"/>
</dbReference>
<reference evidence="5 6" key="1">
    <citation type="submission" date="2016-10" db="EMBL/GenBank/DDBJ databases">
        <title>Genome sequence of the ascomycete fungus Penicillium subrubescens.</title>
        <authorList>
            <person name="De Vries R.P."/>
            <person name="Peng M."/>
            <person name="Dilokpimol A."/>
            <person name="Hilden K."/>
            <person name="Makela M.R."/>
            <person name="Grigoriev I."/>
            <person name="Riley R."/>
            <person name="Granchi Z."/>
        </authorList>
    </citation>
    <scope>NUCLEOTIDE SEQUENCE [LARGE SCALE GENOMIC DNA]</scope>
    <source>
        <strain evidence="5 6">CBS 132785</strain>
    </source>
</reference>
<dbReference type="PANTHER" id="PTHR34002">
    <property type="entry name" value="BLR1656 PROTEIN"/>
    <property type="match status" value="1"/>
</dbReference>
<proteinExistence type="inferred from homology"/>
<dbReference type="GO" id="GO:0000272">
    <property type="term" value="P:polysaccharide catabolic process"/>
    <property type="evidence" value="ECO:0007669"/>
    <property type="project" value="UniProtKB-KW"/>
</dbReference>
<dbReference type="STRING" id="1316194.A0A1Q5U4R1"/>
<evidence type="ECO:0000256" key="3">
    <source>
        <dbReference type="RuleBase" id="RU361163"/>
    </source>
</evidence>
<dbReference type="GO" id="GO:0008810">
    <property type="term" value="F:cellulase activity"/>
    <property type="evidence" value="ECO:0007669"/>
    <property type="project" value="InterPro"/>
</dbReference>
<keyword evidence="3" id="KW-0624">Polysaccharide degradation</keyword>
<accession>A0A1Q5U4R1</accession>
<comment type="caution">
    <text evidence="5">The sequence shown here is derived from an EMBL/GenBank/DDBJ whole genome shotgun (WGS) entry which is preliminary data.</text>
</comment>
<evidence type="ECO:0000313" key="6">
    <source>
        <dbReference type="Proteomes" id="UP000186955"/>
    </source>
</evidence>
<dbReference type="Gene3D" id="2.60.120.180">
    <property type="match status" value="1"/>
</dbReference>
<protein>
    <submittedName>
        <fullName evidence="5">Endoglucanase-1</fullName>
    </submittedName>
</protein>
<dbReference type="PANTHER" id="PTHR34002:SF10">
    <property type="entry name" value="PUTATIVE-RELATED"/>
    <property type="match status" value="1"/>
</dbReference>
<keyword evidence="6" id="KW-1185">Reference proteome</keyword>
<dbReference type="InterPro" id="IPR002594">
    <property type="entry name" value="GH12"/>
</dbReference>
<evidence type="ECO:0000256" key="2">
    <source>
        <dbReference type="ARBA" id="ARBA00022729"/>
    </source>
</evidence>
<feature type="chain" id="PRO_5012886130" evidence="4">
    <location>
        <begin position="17"/>
        <end position="237"/>
    </location>
</feature>
<keyword evidence="3" id="KW-0326">Glycosidase</keyword>
<dbReference type="SUPFAM" id="SSF49899">
    <property type="entry name" value="Concanavalin A-like lectins/glucanases"/>
    <property type="match status" value="1"/>
</dbReference>
<evidence type="ECO:0000313" key="5">
    <source>
        <dbReference type="EMBL" id="OKP07434.1"/>
    </source>
</evidence>
<comment type="similarity">
    <text evidence="1 3">Belongs to the glycosyl hydrolase 12 (cellulase H) family.</text>
</comment>
<dbReference type="Proteomes" id="UP000186955">
    <property type="component" value="Unassembled WGS sequence"/>
</dbReference>
<feature type="signal peptide" evidence="4">
    <location>
        <begin position="1"/>
        <end position="16"/>
    </location>
</feature>
<dbReference type="InterPro" id="IPR013320">
    <property type="entry name" value="ConA-like_dom_sf"/>
</dbReference>
<dbReference type="FunFam" id="2.60.120.180:FF:000004">
    <property type="entry name" value="Endoglucanase A eglA"/>
    <property type="match status" value="1"/>
</dbReference>
<dbReference type="OrthoDB" id="89349at2759"/>
<keyword evidence="3" id="KW-0119">Carbohydrate metabolism</keyword>
<keyword evidence="2 4" id="KW-0732">Signal</keyword>
<organism evidence="5 6">
    <name type="scientific">Penicillium subrubescens</name>
    <dbReference type="NCBI Taxonomy" id="1316194"/>
    <lineage>
        <taxon>Eukaryota</taxon>
        <taxon>Fungi</taxon>
        <taxon>Dikarya</taxon>
        <taxon>Ascomycota</taxon>
        <taxon>Pezizomycotina</taxon>
        <taxon>Eurotiomycetes</taxon>
        <taxon>Eurotiomycetidae</taxon>
        <taxon>Eurotiales</taxon>
        <taxon>Aspergillaceae</taxon>
        <taxon>Penicillium</taxon>
    </lineage>
</organism>